<protein>
    <submittedName>
        <fullName evidence="2">Uncharacterized protein</fullName>
    </submittedName>
</protein>
<evidence type="ECO:0000313" key="2">
    <source>
        <dbReference type="EMBL" id="KAE9449397.1"/>
    </source>
</evidence>
<proteinExistence type="predicted"/>
<dbReference type="AlphaFoldDB" id="A0A6A4L2X1"/>
<name>A0A6A4L2X1_9ERIC</name>
<evidence type="ECO:0000256" key="1">
    <source>
        <dbReference type="SAM" id="Phobius"/>
    </source>
</evidence>
<reference evidence="2 3" key="1">
    <citation type="journal article" date="2019" name="Genome Biol. Evol.">
        <title>The Rhododendron genome and chromosomal organization provide insight into shared whole-genome duplications across the heath family (Ericaceae).</title>
        <authorList>
            <person name="Soza V.L."/>
            <person name="Lindsley D."/>
            <person name="Waalkes A."/>
            <person name="Ramage E."/>
            <person name="Patwardhan R.P."/>
            <person name="Burton J.N."/>
            <person name="Adey A."/>
            <person name="Kumar A."/>
            <person name="Qiu R."/>
            <person name="Shendure J."/>
            <person name="Hall B."/>
        </authorList>
    </citation>
    <scope>NUCLEOTIDE SEQUENCE [LARGE SCALE GENOMIC DNA]</scope>
    <source>
        <strain evidence="2">RSF 1966-606</strain>
    </source>
</reference>
<evidence type="ECO:0000313" key="3">
    <source>
        <dbReference type="Proteomes" id="UP000428333"/>
    </source>
</evidence>
<feature type="non-terminal residue" evidence="2">
    <location>
        <position position="1"/>
    </location>
</feature>
<keyword evidence="3" id="KW-1185">Reference proteome</keyword>
<gene>
    <name evidence="2" type="ORF">C3L33_18702</name>
</gene>
<keyword evidence="1" id="KW-0812">Transmembrane</keyword>
<accession>A0A6A4L2X1</accession>
<sequence length="174" mass="20094">MGFVGEGEFPHSGFVTVLEEEDYLRSVIHLSIVGNNSTRNSMKDEYCSILKELLKHPRTCFNAPCIRDFPRNDARVQDLRHRFCHSYHVPRCYGYLRRNYTQKSESRTLVTTNICMHVTKLVINVACCFRDRHGIASNKDKILCIIMIVLALFSNLVAIYSDAYALFKNVSPRK</sequence>
<comment type="caution">
    <text evidence="2">The sequence shown here is derived from an EMBL/GenBank/DDBJ whole genome shotgun (WGS) entry which is preliminary data.</text>
</comment>
<dbReference type="OrthoDB" id="28208at2759"/>
<dbReference type="EMBL" id="QEFC01003178">
    <property type="protein sequence ID" value="KAE9449397.1"/>
    <property type="molecule type" value="Genomic_DNA"/>
</dbReference>
<dbReference type="Proteomes" id="UP000428333">
    <property type="component" value="Linkage Group LG11"/>
</dbReference>
<feature type="transmembrane region" description="Helical" evidence="1">
    <location>
        <begin position="142"/>
        <end position="167"/>
    </location>
</feature>
<keyword evidence="1" id="KW-0472">Membrane</keyword>
<organism evidence="2 3">
    <name type="scientific">Rhododendron williamsianum</name>
    <dbReference type="NCBI Taxonomy" id="262921"/>
    <lineage>
        <taxon>Eukaryota</taxon>
        <taxon>Viridiplantae</taxon>
        <taxon>Streptophyta</taxon>
        <taxon>Embryophyta</taxon>
        <taxon>Tracheophyta</taxon>
        <taxon>Spermatophyta</taxon>
        <taxon>Magnoliopsida</taxon>
        <taxon>eudicotyledons</taxon>
        <taxon>Gunneridae</taxon>
        <taxon>Pentapetalae</taxon>
        <taxon>asterids</taxon>
        <taxon>Ericales</taxon>
        <taxon>Ericaceae</taxon>
        <taxon>Ericoideae</taxon>
        <taxon>Rhodoreae</taxon>
        <taxon>Rhododendron</taxon>
    </lineage>
</organism>
<keyword evidence="1" id="KW-1133">Transmembrane helix</keyword>